<name>A0A8J5IV53_9STRA</name>
<reference evidence="1" key="1">
    <citation type="submission" date="2021-01" db="EMBL/GenBank/DDBJ databases">
        <title>Phytophthora aleatoria, a newly-described species from Pinus radiata is distinct from Phytophthora cactorum isolates based on comparative genomics.</title>
        <authorList>
            <person name="Mcdougal R."/>
            <person name="Panda P."/>
            <person name="Williams N."/>
            <person name="Studholme D.J."/>
        </authorList>
    </citation>
    <scope>NUCLEOTIDE SEQUENCE</scope>
    <source>
        <strain evidence="1">NZFS 4037</strain>
    </source>
</reference>
<organism evidence="1 2">
    <name type="scientific">Phytophthora aleatoria</name>
    <dbReference type="NCBI Taxonomy" id="2496075"/>
    <lineage>
        <taxon>Eukaryota</taxon>
        <taxon>Sar</taxon>
        <taxon>Stramenopiles</taxon>
        <taxon>Oomycota</taxon>
        <taxon>Peronosporomycetes</taxon>
        <taxon>Peronosporales</taxon>
        <taxon>Peronosporaceae</taxon>
        <taxon>Phytophthora</taxon>
    </lineage>
</organism>
<sequence>MKYLLAGGCASKSDDRRTFPNHAHFLPDELPDVVRNHITKHLGGLRTELRH</sequence>
<protein>
    <submittedName>
        <fullName evidence="1">Uncharacterized protein</fullName>
    </submittedName>
</protein>
<accession>A0A8J5IV53</accession>
<evidence type="ECO:0000313" key="2">
    <source>
        <dbReference type="Proteomes" id="UP000709295"/>
    </source>
</evidence>
<gene>
    <name evidence="1" type="ORF">JG688_00002677</name>
</gene>
<dbReference type="AlphaFoldDB" id="A0A8J5IV53"/>
<proteinExistence type="predicted"/>
<comment type="caution">
    <text evidence="1">The sequence shown here is derived from an EMBL/GenBank/DDBJ whole genome shotgun (WGS) entry which is preliminary data.</text>
</comment>
<dbReference type="EMBL" id="JAENGY010000074">
    <property type="protein sequence ID" value="KAG6975129.1"/>
    <property type="molecule type" value="Genomic_DNA"/>
</dbReference>
<dbReference type="Proteomes" id="UP000709295">
    <property type="component" value="Unassembled WGS sequence"/>
</dbReference>
<evidence type="ECO:0000313" key="1">
    <source>
        <dbReference type="EMBL" id="KAG6975129.1"/>
    </source>
</evidence>
<keyword evidence="2" id="KW-1185">Reference proteome</keyword>